<keyword evidence="4" id="KW-0521">NADP</keyword>
<dbReference type="Gene3D" id="3.50.50.60">
    <property type="entry name" value="FAD/NAD(P)-binding domain"/>
    <property type="match status" value="2"/>
</dbReference>
<evidence type="ECO:0000256" key="1">
    <source>
        <dbReference type="ARBA" id="ARBA00009183"/>
    </source>
</evidence>
<protein>
    <recommendedName>
        <fullName evidence="8">FAD/NAD(P)-binding domain-containing protein</fullName>
    </recommendedName>
</protein>
<sequence length="475" mass="52678">MTQVNPRPIKNIAIIGAGPSGLATAKYLLAEKSFSRIVIFEQRGSVGGTWNYTPLQSKSKLSTNDSFKGYPTSTATSVVTAGLPDFNTPMYDGLESNLPHMLMQFSDTPFPATTQLFPSRETVLGYLESYADEIRSLISFHYQVISVTPSAKDEPHGWDVKVQETTRARSSKVERFDAVICANGHCDWPLLPDIKGLDAWAELYPDSLFHSVSYKNPQPFKNKRTLLVGAGPSAADLIHQIGPISASPLLIAQREPSPYHTPSATTSSHPALAELLPHQRAARFANNSTEPDIEAIILCTGYTHRFPFLAPIAPNISRADEALDAIPLYRHIFHTHHPTLAFVETPKKIIPFPLAECQAAVIARVFSSRLPLLPGLQWQDTALDEEKAPAGKAHVLGPPRDLEYMNAMYRWSDQAAAREDGGKGKMPRWWDARARWLRMEAPGMKKAFNMRGEARRIVRGFGELGFFFEQGQEGD</sequence>
<gene>
    <name evidence="6" type="ORF">HETSPECPRED_001883</name>
</gene>
<dbReference type="InterPro" id="IPR000960">
    <property type="entry name" value="Flavin_mOase"/>
</dbReference>
<evidence type="ECO:0000313" key="7">
    <source>
        <dbReference type="Proteomes" id="UP000664521"/>
    </source>
</evidence>
<dbReference type="InterPro" id="IPR020946">
    <property type="entry name" value="Flavin_mOase-like"/>
</dbReference>
<dbReference type="Proteomes" id="UP000664521">
    <property type="component" value="Unassembled WGS sequence"/>
</dbReference>
<dbReference type="Pfam" id="PF00743">
    <property type="entry name" value="FMO-like"/>
    <property type="match status" value="2"/>
</dbReference>
<evidence type="ECO:0000313" key="6">
    <source>
        <dbReference type="EMBL" id="CAF9939760.1"/>
    </source>
</evidence>
<dbReference type="GO" id="GO:0050661">
    <property type="term" value="F:NADP binding"/>
    <property type="evidence" value="ECO:0007669"/>
    <property type="project" value="InterPro"/>
</dbReference>
<evidence type="ECO:0000256" key="5">
    <source>
        <dbReference type="ARBA" id="ARBA00023002"/>
    </source>
</evidence>
<organism evidence="6 7">
    <name type="scientific">Heterodermia speciosa</name>
    <dbReference type="NCBI Taxonomy" id="116794"/>
    <lineage>
        <taxon>Eukaryota</taxon>
        <taxon>Fungi</taxon>
        <taxon>Dikarya</taxon>
        <taxon>Ascomycota</taxon>
        <taxon>Pezizomycotina</taxon>
        <taxon>Lecanoromycetes</taxon>
        <taxon>OSLEUM clade</taxon>
        <taxon>Lecanoromycetidae</taxon>
        <taxon>Caliciales</taxon>
        <taxon>Physciaceae</taxon>
        <taxon>Heterodermia</taxon>
    </lineage>
</organism>
<keyword evidence="2" id="KW-0285">Flavoprotein</keyword>
<reference evidence="6" key="1">
    <citation type="submission" date="2021-03" db="EMBL/GenBank/DDBJ databases">
        <authorList>
            <person name="Tagirdzhanova G."/>
        </authorList>
    </citation>
    <scope>NUCLEOTIDE SEQUENCE</scope>
</reference>
<comment type="similarity">
    <text evidence="1">Belongs to the FMO family.</text>
</comment>
<dbReference type="InterPro" id="IPR036188">
    <property type="entry name" value="FAD/NAD-bd_sf"/>
</dbReference>
<accession>A0A8H3J2Z4</accession>
<evidence type="ECO:0000256" key="2">
    <source>
        <dbReference type="ARBA" id="ARBA00022630"/>
    </source>
</evidence>
<dbReference type="EMBL" id="CAJPDS010000137">
    <property type="protein sequence ID" value="CAF9939760.1"/>
    <property type="molecule type" value="Genomic_DNA"/>
</dbReference>
<dbReference type="InterPro" id="IPR050346">
    <property type="entry name" value="FMO-like"/>
</dbReference>
<dbReference type="GO" id="GO:0050660">
    <property type="term" value="F:flavin adenine dinucleotide binding"/>
    <property type="evidence" value="ECO:0007669"/>
    <property type="project" value="InterPro"/>
</dbReference>
<evidence type="ECO:0000256" key="4">
    <source>
        <dbReference type="ARBA" id="ARBA00022857"/>
    </source>
</evidence>
<dbReference type="Pfam" id="PF13450">
    <property type="entry name" value="NAD_binding_8"/>
    <property type="match status" value="1"/>
</dbReference>
<proteinExistence type="inferred from homology"/>
<keyword evidence="7" id="KW-1185">Reference proteome</keyword>
<comment type="caution">
    <text evidence="6">The sequence shown here is derived from an EMBL/GenBank/DDBJ whole genome shotgun (WGS) entry which is preliminary data.</text>
</comment>
<keyword evidence="5" id="KW-0560">Oxidoreductase</keyword>
<dbReference type="PANTHER" id="PTHR23023">
    <property type="entry name" value="DIMETHYLANILINE MONOOXYGENASE"/>
    <property type="match status" value="1"/>
</dbReference>
<keyword evidence="3" id="KW-0274">FAD</keyword>
<evidence type="ECO:0000256" key="3">
    <source>
        <dbReference type="ARBA" id="ARBA00022827"/>
    </source>
</evidence>
<dbReference type="SUPFAM" id="SSF51905">
    <property type="entry name" value="FAD/NAD(P)-binding domain"/>
    <property type="match status" value="2"/>
</dbReference>
<dbReference type="AlphaFoldDB" id="A0A8H3J2Z4"/>
<dbReference type="PRINTS" id="PR00370">
    <property type="entry name" value="FMOXYGENASE"/>
</dbReference>
<dbReference type="OrthoDB" id="66881at2759"/>
<evidence type="ECO:0008006" key="8">
    <source>
        <dbReference type="Google" id="ProtNLM"/>
    </source>
</evidence>
<name>A0A8H3J2Z4_9LECA</name>
<dbReference type="GO" id="GO:0004499">
    <property type="term" value="F:N,N-dimethylaniline monooxygenase activity"/>
    <property type="evidence" value="ECO:0007669"/>
    <property type="project" value="InterPro"/>
</dbReference>